<accession>A0A919L2G9</accession>
<feature type="region of interest" description="Disordered" evidence="2">
    <location>
        <begin position="1"/>
        <end position="31"/>
    </location>
</feature>
<sequence>MPAHRVQDRGMTTNVDPTSRSTEAIGDGGRGASRSFVVTGGSQGVGRAIVERLAADGHVVILDLAETLTWQDPNVTLVSGDAGDPDTARRAAGTAETMAPLAGWVNNAAVFRDAPITAPPSDVLGAITANLSLAITGCHAAVGHFLLYGRAGAIVNVSSHQAQRPVRGALPYATAKGAVEALTRAVAVDHGPDAIRTNAVALGSVETARYEEYRREHPDVDRQMAALHPLGRVGTGREVAEAVAFLLSDQAAFVNGAVLPVDGGRAAQGADPEGA</sequence>
<gene>
    <name evidence="3" type="ORF">GCM10017772_48370</name>
</gene>
<evidence type="ECO:0000313" key="3">
    <source>
        <dbReference type="EMBL" id="GHH80381.1"/>
    </source>
</evidence>
<name>A0A919L2G9_9MICO</name>
<dbReference type="CDD" id="cd05233">
    <property type="entry name" value="SDR_c"/>
    <property type="match status" value="1"/>
</dbReference>
<keyword evidence="4" id="KW-1185">Reference proteome</keyword>
<dbReference type="PANTHER" id="PTHR42760">
    <property type="entry name" value="SHORT-CHAIN DEHYDROGENASES/REDUCTASES FAMILY MEMBER"/>
    <property type="match status" value="1"/>
</dbReference>
<proteinExistence type="inferred from homology"/>
<evidence type="ECO:0000256" key="2">
    <source>
        <dbReference type="SAM" id="MobiDB-lite"/>
    </source>
</evidence>
<protein>
    <submittedName>
        <fullName evidence="3">Short-chain dehydrogenase</fullName>
    </submittedName>
</protein>
<feature type="compositionally biased region" description="Polar residues" evidence="2">
    <location>
        <begin position="10"/>
        <end position="22"/>
    </location>
</feature>
<dbReference type="InterPro" id="IPR036291">
    <property type="entry name" value="NAD(P)-bd_dom_sf"/>
</dbReference>
<dbReference type="Gene3D" id="3.40.50.720">
    <property type="entry name" value="NAD(P)-binding Rossmann-like Domain"/>
    <property type="match status" value="1"/>
</dbReference>
<dbReference type="SUPFAM" id="SSF51735">
    <property type="entry name" value="NAD(P)-binding Rossmann-fold domains"/>
    <property type="match status" value="1"/>
</dbReference>
<dbReference type="PROSITE" id="PS00061">
    <property type="entry name" value="ADH_SHORT"/>
    <property type="match status" value="1"/>
</dbReference>
<dbReference type="GO" id="GO:0016616">
    <property type="term" value="F:oxidoreductase activity, acting on the CH-OH group of donors, NAD or NADP as acceptor"/>
    <property type="evidence" value="ECO:0007669"/>
    <property type="project" value="TreeGrafter"/>
</dbReference>
<dbReference type="PANTHER" id="PTHR42760:SF40">
    <property type="entry name" value="3-OXOACYL-[ACYL-CARRIER-PROTEIN] REDUCTASE, CHLOROPLASTIC"/>
    <property type="match status" value="1"/>
</dbReference>
<dbReference type="PRINTS" id="PR00081">
    <property type="entry name" value="GDHRDH"/>
</dbReference>
<reference evidence="3" key="1">
    <citation type="journal article" date="2014" name="Int. J. Syst. Evol. Microbiol.">
        <title>Complete genome sequence of Corynebacterium casei LMG S-19264T (=DSM 44701T), isolated from a smear-ripened cheese.</title>
        <authorList>
            <consortium name="US DOE Joint Genome Institute (JGI-PGF)"/>
            <person name="Walter F."/>
            <person name="Albersmeier A."/>
            <person name="Kalinowski J."/>
            <person name="Ruckert C."/>
        </authorList>
    </citation>
    <scope>NUCLEOTIDE SEQUENCE</scope>
    <source>
        <strain evidence="3">CGMCC 4.7398</strain>
    </source>
</reference>
<dbReference type="Proteomes" id="UP000627369">
    <property type="component" value="Unassembled WGS sequence"/>
</dbReference>
<dbReference type="Pfam" id="PF13561">
    <property type="entry name" value="adh_short_C2"/>
    <property type="match status" value="1"/>
</dbReference>
<dbReference type="AlphaFoldDB" id="A0A919L2G9"/>
<comment type="similarity">
    <text evidence="1">Belongs to the short-chain dehydrogenases/reductases (SDR) family.</text>
</comment>
<dbReference type="InterPro" id="IPR020904">
    <property type="entry name" value="Sc_DH/Rdtase_CS"/>
</dbReference>
<dbReference type="EMBL" id="BNAS01000012">
    <property type="protein sequence ID" value="GHH80381.1"/>
    <property type="molecule type" value="Genomic_DNA"/>
</dbReference>
<reference evidence="3" key="2">
    <citation type="submission" date="2020-09" db="EMBL/GenBank/DDBJ databases">
        <authorList>
            <person name="Sun Q."/>
            <person name="Zhou Y."/>
        </authorList>
    </citation>
    <scope>NUCLEOTIDE SEQUENCE</scope>
    <source>
        <strain evidence="3">CGMCC 4.7398</strain>
    </source>
</reference>
<dbReference type="GO" id="GO:0030497">
    <property type="term" value="P:fatty acid elongation"/>
    <property type="evidence" value="ECO:0007669"/>
    <property type="project" value="TreeGrafter"/>
</dbReference>
<dbReference type="InterPro" id="IPR002347">
    <property type="entry name" value="SDR_fam"/>
</dbReference>
<comment type="caution">
    <text evidence="3">The sequence shown here is derived from an EMBL/GenBank/DDBJ whole genome shotgun (WGS) entry which is preliminary data.</text>
</comment>
<organism evidence="3 4">
    <name type="scientific">Promicromonospora soli</name>
    <dbReference type="NCBI Taxonomy" id="2035533"/>
    <lineage>
        <taxon>Bacteria</taxon>
        <taxon>Bacillati</taxon>
        <taxon>Actinomycetota</taxon>
        <taxon>Actinomycetes</taxon>
        <taxon>Micrococcales</taxon>
        <taxon>Promicromonosporaceae</taxon>
        <taxon>Promicromonospora</taxon>
    </lineage>
</organism>
<evidence type="ECO:0000313" key="4">
    <source>
        <dbReference type="Proteomes" id="UP000627369"/>
    </source>
</evidence>
<evidence type="ECO:0000256" key="1">
    <source>
        <dbReference type="ARBA" id="ARBA00006484"/>
    </source>
</evidence>
<dbReference type="PRINTS" id="PR00080">
    <property type="entry name" value="SDRFAMILY"/>
</dbReference>